<name>A0ABT3FZA7_9BACT</name>
<comment type="caution">
    <text evidence="2">The sequence shown here is derived from an EMBL/GenBank/DDBJ whole genome shotgun (WGS) entry which is preliminary data.</text>
</comment>
<protein>
    <submittedName>
        <fullName evidence="2">Uncharacterized protein</fullName>
    </submittedName>
</protein>
<sequence length="137" mass="15173">MFSTILPTIVMLAAGLIALIAPSISCVPLRRTVHLLVIIALLGSTIMSYYKVKSRVLFFQNLEKRLAAAETSAQIREKSIKKEALKGFLQGASKLEINDGDILGEDDYSLKIGPNRALNIKKIIEDYKTLDSTTQDY</sequence>
<evidence type="ECO:0000313" key="3">
    <source>
        <dbReference type="Proteomes" id="UP001165653"/>
    </source>
</evidence>
<proteinExistence type="predicted"/>
<keyword evidence="1" id="KW-0472">Membrane</keyword>
<reference evidence="2" key="1">
    <citation type="submission" date="2022-10" db="EMBL/GenBank/DDBJ databases">
        <title>Luteolibacter sp. GHJ8, whole genome shotgun sequencing project.</title>
        <authorList>
            <person name="Zhao G."/>
            <person name="Shen L."/>
        </authorList>
    </citation>
    <scope>NUCLEOTIDE SEQUENCE</scope>
    <source>
        <strain evidence="2">GHJ8</strain>
    </source>
</reference>
<feature type="transmembrane region" description="Helical" evidence="1">
    <location>
        <begin position="33"/>
        <end position="50"/>
    </location>
</feature>
<keyword evidence="1" id="KW-0812">Transmembrane</keyword>
<evidence type="ECO:0000313" key="2">
    <source>
        <dbReference type="EMBL" id="MCW1912912.1"/>
    </source>
</evidence>
<dbReference type="RefSeq" id="WP_264511810.1">
    <property type="nucleotide sequence ID" value="NZ_JAPDDR010000002.1"/>
</dbReference>
<keyword evidence="1" id="KW-1133">Transmembrane helix</keyword>
<organism evidence="2 3">
    <name type="scientific">Luteolibacter rhizosphaerae</name>
    <dbReference type="NCBI Taxonomy" id="2989719"/>
    <lineage>
        <taxon>Bacteria</taxon>
        <taxon>Pseudomonadati</taxon>
        <taxon>Verrucomicrobiota</taxon>
        <taxon>Verrucomicrobiia</taxon>
        <taxon>Verrucomicrobiales</taxon>
        <taxon>Verrucomicrobiaceae</taxon>
        <taxon>Luteolibacter</taxon>
    </lineage>
</organism>
<keyword evidence="3" id="KW-1185">Reference proteome</keyword>
<dbReference type="EMBL" id="JAPDDR010000002">
    <property type="protein sequence ID" value="MCW1912912.1"/>
    <property type="molecule type" value="Genomic_DNA"/>
</dbReference>
<accession>A0ABT3FZA7</accession>
<evidence type="ECO:0000256" key="1">
    <source>
        <dbReference type="SAM" id="Phobius"/>
    </source>
</evidence>
<dbReference type="Proteomes" id="UP001165653">
    <property type="component" value="Unassembled WGS sequence"/>
</dbReference>
<gene>
    <name evidence="2" type="ORF">OJ996_04970</name>
</gene>